<organism evidence="9 10">
    <name type="scientific">Pavo cristatus</name>
    <name type="common">Indian peafowl</name>
    <name type="synonym">Blue peafowl</name>
    <dbReference type="NCBI Taxonomy" id="9049"/>
    <lineage>
        <taxon>Eukaryota</taxon>
        <taxon>Metazoa</taxon>
        <taxon>Chordata</taxon>
        <taxon>Craniata</taxon>
        <taxon>Vertebrata</taxon>
        <taxon>Euteleostomi</taxon>
        <taxon>Archelosauria</taxon>
        <taxon>Archosauria</taxon>
        <taxon>Dinosauria</taxon>
        <taxon>Saurischia</taxon>
        <taxon>Theropoda</taxon>
        <taxon>Coelurosauria</taxon>
        <taxon>Aves</taxon>
        <taxon>Neognathae</taxon>
        <taxon>Galloanserae</taxon>
        <taxon>Galliformes</taxon>
        <taxon>Phasianidae</taxon>
        <taxon>Phasianinae</taxon>
        <taxon>Pavo</taxon>
    </lineage>
</organism>
<reference evidence="9" key="1">
    <citation type="submission" date="2025-08" db="UniProtKB">
        <authorList>
            <consortium name="Ensembl"/>
        </authorList>
    </citation>
    <scope>IDENTIFICATION</scope>
</reference>
<keyword evidence="8" id="KW-0472">Membrane</keyword>
<name>A0A8C9FVK4_PAVCR</name>
<evidence type="ECO:0000256" key="8">
    <source>
        <dbReference type="SAM" id="Phobius"/>
    </source>
</evidence>
<feature type="transmembrane region" description="Helical" evidence="8">
    <location>
        <begin position="147"/>
        <end position="168"/>
    </location>
</feature>
<proteinExistence type="predicted"/>
<keyword evidence="8" id="KW-0812">Transmembrane</keyword>
<comment type="catalytic activity">
    <reaction evidence="4">
        <text>K(+)(in) = K(+)(out)</text>
        <dbReference type="Rhea" id="RHEA:29463"/>
        <dbReference type="ChEBI" id="CHEBI:29103"/>
    </reaction>
</comment>
<evidence type="ECO:0000256" key="6">
    <source>
        <dbReference type="ARBA" id="ARBA00044691"/>
    </source>
</evidence>
<dbReference type="PRINTS" id="PR01499">
    <property type="entry name" value="TREKCHANNEL"/>
</dbReference>
<comment type="subcellular location">
    <subcellularLocation>
        <location evidence="1">Cell membrane</location>
        <topology evidence="1">Multi-pass membrane protein</topology>
    </subcellularLocation>
</comment>
<keyword evidence="8" id="KW-1133">Transmembrane helix</keyword>
<evidence type="ECO:0000313" key="9">
    <source>
        <dbReference type="Ensembl" id="ENSPSTP00000019607.1"/>
    </source>
</evidence>
<keyword evidence="10" id="KW-1185">Reference proteome</keyword>
<dbReference type="Proteomes" id="UP000694428">
    <property type="component" value="Unplaced"/>
</dbReference>
<dbReference type="GO" id="GO:0005267">
    <property type="term" value="F:potassium channel activity"/>
    <property type="evidence" value="ECO:0007669"/>
    <property type="project" value="InterPro"/>
</dbReference>
<evidence type="ECO:0000256" key="7">
    <source>
        <dbReference type="SAM" id="MobiDB-lite"/>
    </source>
</evidence>
<evidence type="ECO:0000313" key="10">
    <source>
        <dbReference type="Proteomes" id="UP000694428"/>
    </source>
</evidence>
<accession>A0A8C9FVK4</accession>
<feature type="compositionally biased region" description="Polar residues" evidence="7">
    <location>
        <begin position="111"/>
        <end position="127"/>
    </location>
</feature>
<dbReference type="Gene3D" id="1.10.287.70">
    <property type="match status" value="1"/>
</dbReference>
<evidence type="ECO:0000256" key="2">
    <source>
        <dbReference type="ARBA" id="ARBA00022475"/>
    </source>
</evidence>
<evidence type="ECO:0000256" key="4">
    <source>
        <dbReference type="ARBA" id="ARBA00034430"/>
    </source>
</evidence>
<keyword evidence="3" id="KW-1015">Disulfide bond</keyword>
<reference evidence="9" key="2">
    <citation type="submission" date="2025-09" db="UniProtKB">
        <authorList>
            <consortium name="Ensembl"/>
        </authorList>
    </citation>
    <scope>IDENTIFICATION</scope>
</reference>
<comment type="catalytic activity">
    <reaction evidence="5">
        <text>Rb(+)(in) = Rb(+)(out)</text>
        <dbReference type="Rhea" id="RHEA:78547"/>
        <dbReference type="ChEBI" id="CHEBI:49847"/>
    </reaction>
</comment>
<dbReference type="InterPro" id="IPR003976">
    <property type="entry name" value="2pore_dom_K_chnl_TREK"/>
</dbReference>
<evidence type="ECO:0000256" key="3">
    <source>
        <dbReference type="ARBA" id="ARBA00023157"/>
    </source>
</evidence>
<evidence type="ECO:0000256" key="5">
    <source>
        <dbReference type="ARBA" id="ARBA00044657"/>
    </source>
</evidence>
<keyword evidence="2" id="KW-1003">Cell membrane</keyword>
<evidence type="ECO:0000256" key="1">
    <source>
        <dbReference type="ARBA" id="ARBA00004651"/>
    </source>
</evidence>
<dbReference type="Ensembl" id="ENSPSTT00000020554.1">
    <property type="protein sequence ID" value="ENSPSTP00000019607.1"/>
    <property type="gene ID" value="ENSPSTG00000014172.1"/>
</dbReference>
<dbReference type="AlphaFoldDB" id="A0A8C9FVK4"/>
<comment type="catalytic activity">
    <reaction evidence="6">
        <text>Cs(+)(in) = Cs(+)(out)</text>
        <dbReference type="Rhea" id="RHEA:78555"/>
        <dbReference type="ChEBI" id="CHEBI:49547"/>
    </reaction>
</comment>
<sequence length="242" mass="25948">GWGCRWGTPSPRRWAAVCGAQPSAVSGVAVSRPLGCGQAVRCPGSPWPGLGAASLTRASFPAQGCPFVWVRSQPCDVSFWLYSWHPAPTGSGERCSGHSKLAAPDLLDPKSATQNSKPRLSFSTKPTVLSSREESDSAINVMKWKTVSTIFLVVVVYLIIGATVFKALEQPHETSQRATIVIQKQTFVSQHSCVNATELDELIQVILTKPLSLCLRGISDIWQHCSGAGGKLLAKLHVGQAE</sequence>
<feature type="region of interest" description="Disordered" evidence="7">
    <location>
        <begin position="106"/>
        <end position="127"/>
    </location>
</feature>
<protein>
    <submittedName>
        <fullName evidence="9">Potassium two pore domain channel subfamily K member 2</fullName>
    </submittedName>
</protein>
<dbReference type="GO" id="GO:0005886">
    <property type="term" value="C:plasma membrane"/>
    <property type="evidence" value="ECO:0007669"/>
    <property type="project" value="UniProtKB-SubCell"/>
</dbReference>